<reference evidence="1" key="1">
    <citation type="submission" date="2020-03" db="EMBL/GenBank/DDBJ databases">
        <title>The deep terrestrial virosphere.</title>
        <authorList>
            <person name="Holmfeldt K."/>
            <person name="Nilsson E."/>
            <person name="Simone D."/>
            <person name="Lopez-Fernandez M."/>
            <person name="Wu X."/>
            <person name="de Brujin I."/>
            <person name="Lundin D."/>
            <person name="Andersson A."/>
            <person name="Bertilsson S."/>
            <person name="Dopson M."/>
        </authorList>
    </citation>
    <scope>NUCLEOTIDE SEQUENCE</scope>
    <source>
        <strain evidence="1">TM448A00538</strain>
    </source>
</reference>
<sequence>MATWTKENVRYPLIKADGSADTDAHTVLLRPTDGSADVACSHIGNGYYQPNLNLDDEQHYYWYVDAVEKKILLPLRARTLVYDNLLADI</sequence>
<proteinExistence type="predicted"/>
<name>A0A6H1ZHQ1_9ZZZZ</name>
<organism evidence="1">
    <name type="scientific">viral metagenome</name>
    <dbReference type="NCBI Taxonomy" id="1070528"/>
    <lineage>
        <taxon>unclassified sequences</taxon>
        <taxon>metagenomes</taxon>
        <taxon>organismal metagenomes</taxon>
    </lineage>
</organism>
<accession>A0A6H1ZHQ1</accession>
<dbReference type="AlphaFoldDB" id="A0A6H1ZHQ1"/>
<evidence type="ECO:0000313" key="1">
    <source>
        <dbReference type="EMBL" id="QJA46847.1"/>
    </source>
</evidence>
<dbReference type="EMBL" id="MT144023">
    <property type="protein sequence ID" value="QJA46847.1"/>
    <property type="molecule type" value="Genomic_DNA"/>
</dbReference>
<gene>
    <name evidence="1" type="ORF">TM448A00538_0009</name>
</gene>
<protein>
    <submittedName>
        <fullName evidence="1">Uncharacterized protein</fullName>
    </submittedName>
</protein>